<dbReference type="SMART" id="SM00279">
    <property type="entry name" value="HhH2"/>
    <property type="match status" value="1"/>
</dbReference>
<comment type="caution">
    <text evidence="2">The sequence shown here is derived from an EMBL/GenBank/DDBJ whole genome shotgun (WGS) entry which is preliminary data.</text>
</comment>
<dbReference type="EMBL" id="AJWZ01005556">
    <property type="protein sequence ID" value="EKC62253.1"/>
    <property type="molecule type" value="Genomic_DNA"/>
</dbReference>
<name>K1SX10_9ZZZZ</name>
<dbReference type="CDD" id="cd09898">
    <property type="entry name" value="H3TH_53EXO"/>
    <property type="match status" value="1"/>
</dbReference>
<feature type="domain" description="5'-3' exonuclease" evidence="1">
    <location>
        <begin position="38"/>
        <end position="75"/>
    </location>
</feature>
<feature type="non-terminal residue" evidence="2">
    <location>
        <position position="76"/>
    </location>
</feature>
<dbReference type="PANTHER" id="PTHR42646:SF2">
    <property type="entry name" value="5'-3' EXONUCLEASE FAMILY PROTEIN"/>
    <property type="match status" value="1"/>
</dbReference>
<dbReference type="Gene3D" id="1.10.150.20">
    <property type="entry name" value="5' to 3' exonuclease, C-terminal subdomain"/>
    <property type="match status" value="1"/>
</dbReference>
<sequence>MNTTTFANLTHEMKNVCEYMGRVMKKCNENIGYDVIQSPEQVIDILGLMGDSSDNIPGCPGVGEKTAVKLIADFGG</sequence>
<dbReference type="InterPro" id="IPR020045">
    <property type="entry name" value="DNA_polI_H3TH"/>
</dbReference>
<evidence type="ECO:0000259" key="1">
    <source>
        <dbReference type="Pfam" id="PF01367"/>
    </source>
</evidence>
<proteinExistence type="predicted"/>
<dbReference type="InterPro" id="IPR036279">
    <property type="entry name" value="5-3_exonuclease_C_sf"/>
</dbReference>
<evidence type="ECO:0000313" key="2">
    <source>
        <dbReference type="EMBL" id="EKC62253.1"/>
    </source>
</evidence>
<dbReference type="GO" id="GO:0017108">
    <property type="term" value="F:5'-flap endonuclease activity"/>
    <property type="evidence" value="ECO:0007669"/>
    <property type="project" value="InterPro"/>
</dbReference>
<dbReference type="Pfam" id="PF01367">
    <property type="entry name" value="5_3_exonuc"/>
    <property type="match status" value="1"/>
</dbReference>
<dbReference type="GO" id="GO:0033567">
    <property type="term" value="P:DNA replication, Okazaki fragment processing"/>
    <property type="evidence" value="ECO:0007669"/>
    <property type="project" value="InterPro"/>
</dbReference>
<organism evidence="2">
    <name type="scientific">human gut metagenome</name>
    <dbReference type="NCBI Taxonomy" id="408170"/>
    <lineage>
        <taxon>unclassified sequences</taxon>
        <taxon>metagenomes</taxon>
        <taxon>organismal metagenomes</taxon>
    </lineage>
</organism>
<keyword evidence="2" id="KW-0269">Exonuclease</keyword>
<dbReference type="InterPro" id="IPR038969">
    <property type="entry name" value="FEN"/>
</dbReference>
<gene>
    <name evidence="2" type="ORF">OBE_08068</name>
</gene>
<accession>K1SX10</accession>
<dbReference type="GO" id="GO:0004527">
    <property type="term" value="F:exonuclease activity"/>
    <property type="evidence" value="ECO:0007669"/>
    <property type="project" value="UniProtKB-KW"/>
</dbReference>
<dbReference type="PANTHER" id="PTHR42646">
    <property type="entry name" value="FLAP ENDONUCLEASE XNI"/>
    <property type="match status" value="1"/>
</dbReference>
<dbReference type="AlphaFoldDB" id="K1SX10"/>
<dbReference type="GO" id="GO:0003677">
    <property type="term" value="F:DNA binding"/>
    <property type="evidence" value="ECO:0007669"/>
    <property type="project" value="InterPro"/>
</dbReference>
<keyword evidence="2" id="KW-0378">Hydrolase</keyword>
<protein>
    <submittedName>
        <fullName evidence="2">Protein containing 5'-3' exonuclease, SAM-fold domain protein</fullName>
    </submittedName>
</protein>
<keyword evidence="2" id="KW-0540">Nuclease</keyword>
<dbReference type="SUPFAM" id="SSF47807">
    <property type="entry name" value="5' to 3' exonuclease, C-terminal subdomain"/>
    <property type="match status" value="1"/>
</dbReference>
<dbReference type="InterPro" id="IPR008918">
    <property type="entry name" value="HhH2"/>
</dbReference>
<reference evidence="2" key="1">
    <citation type="journal article" date="2013" name="Environ. Microbiol.">
        <title>Microbiota from the distal guts of lean and obese adolescents exhibit partial functional redundancy besides clear differences in community structure.</title>
        <authorList>
            <person name="Ferrer M."/>
            <person name="Ruiz A."/>
            <person name="Lanza F."/>
            <person name="Haange S.B."/>
            <person name="Oberbach A."/>
            <person name="Till H."/>
            <person name="Bargiela R."/>
            <person name="Campoy C."/>
            <person name="Segura M.T."/>
            <person name="Richter M."/>
            <person name="von Bergen M."/>
            <person name="Seifert J."/>
            <person name="Suarez A."/>
        </authorList>
    </citation>
    <scope>NUCLEOTIDE SEQUENCE</scope>
</reference>